<dbReference type="SUPFAM" id="SSF52833">
    <property type="entry name" value="Thioredoxin-like"/>
    <property type="match status" value="1"/>
</dbReference>
<comment type="function">
    <text evidence="7">Required for disulfide bond formation in some periplasmic proteins. Acts by transferring its disulfide bond to other proteins and is reduced in the process.</text>
</comment>
<dbReference type="InterPro" id="IPR033954">
    <property type="entry name" value="DiS-bond_Isoase_DsbC/G"/>
</dbReference>
<name>A0AA49FLW3_9PROT</name>
<keyword evidence="6 7" id="KW-0676">Redox-active center</keyword>
<dbReference type="CDD" id="cd03020">
    <property type="entry name" value="DsbA_DsbC_DsbG"/>
    <property type="match status" value="1"/>
</dbReference>
<dbReference type="PANTHER" id="PTHR35272:SF3">
    <property type="entry name" value="THIOL:DISULFIDE INTERCHANGE PROTEIN DSBC"/>
    <property type="match status" value="1"/>
</dbReference>
<comment type="similarity">
    <text evidence="2 7">Belongs to the thioredoxin family. DsbC subfamily.</text>
</comment>
<gene>
    <name evidence="10" type="ORF">OHM77_01090</name>
</gene>
<accession>A0AA49FLW3</accession>
<dbReference type="InterPro" id="IPR051470">
    <property type="entry name" value="Thiol:disulfide_interchange"/>
</dbReference>
<evidence type="ECO:0000256" key="6">
    <source>
        <dbReference type="ARBA" id="ARBA00023284"/>
    </source>
</evidence>
<dbReference type="InterPro" id="IPR036249">
    <property type="entry name" value="Thioredoxin-like_sf"/>
</dbReference>
<protein>
    <recommendedName>
        <fullName evidence="7">Thiol:disulfide interchange protein</fullName>
    </recommendedName>
</protein>
<sequence>MRKSIVVSLATFLVSVAVVASASPSNTETELAARLKELYPSTRITAVRQSEVAGLFEVTMGRNVAFTDTSGRYFVFGHLFDMREQKDLTAQRLSDINRIDFAQLPLQDAIKTVRGDGSRMLAVFSDPDCPYCKGLESELAKLDNVSIFTFLYPLEGLHPDAKGKAERVWCAPNPAKAWTELMTTGKVAESPKCATPIERINQLANSLGINGTPMMILQDGSLIPGAAPAAEIDRRLAGHPATTKSAVTPRLKGN</sequence>
<feature type="domain" description="Disulphide bond isomerase DsbC/G N-terminal" evidence="8">
    <location>
        <begin position="26"/>
        <end position="90"/>
    </location>
</feature>
<dbReference type="KEGG" id="npv:OHM77_01090"/>
<evidence type="ECO:0000256" key="5">
    <source>
        <dbReference type="ARBA" id="ARBA00023157"/>
    </source>
</evidence>
<proteinExistence type="inferred from homology"/>
<organism evidence="10">
    <name type="scientific">Candidatus Nitricoxidivorans perseverans</name>
    <dbReference type="NCBI Taxonomy" id="2975601"/>
    <lineage>
        <taxon>Bacteria</taxon>
        <taxon>Pseudomonadati</taxon>
        <taxon>Pseudomonadota</taxon>
        <taxon>Betaproteobacteria</taxon>
        <taxon>Nitrosomonadales</taxon>
        <taxon>Sterolibacteriaceae</taxon>
        <taxon>Candidatus Nitricoxidivorans</taxon>
    </lineage>
</organism>
<comment type="subcellular location">
    <subcellularLocation>
        <location evidence="1 7">Periplasm</location>
    </subcellularLocation>
</comment>
<dbReference type="Pfam" id="PF10411">
    <property type="entry name" value="DsbC_N"/>
    <property type="match status" value="1"/>
</dbReference>
<evidence type="ECO:0000259" key="9">
    <source>
        <dbReference type="Pfam" id="PF13098"/>
    </source>
</evidence>
<dbReference type="AlphaFoldDB" id="A0AA49FLW3"/>
<evidence type="ECO:0000256" key="3">
    <source>
        <dbReference type="ARBA" id="ARBA00022729"/>
    </source>
</evidence>
<dbReference type="InterPro" id="IPR012336">
    <property type="entry name" value="Thioredoxin-like_fold"/>
</dbReference>
<dbReference type="InterPro" id="IPR009094">
    <property type="entry name" value="DiS-bond_isomerase_DsbC/G_N_sf"/>
</dbReference>
<dbReference type="Gene3D" id="3.10.450.70">
    <property type="entry name" value="Disulphide bond isomerase, DsbC/G, N-terminal"/>
    <property type="match status" value="1"/>
</dbReference>
<dbReference type="EMBL" id="CP107246">
    <property type="protein sequence ID" value="WIM05918.1"/>
    <property type="molecule type" value="Genomic_DNA"/>
</dbReference>
<evidence type="ECO:0000256" key="1">
    <source>
        <dbReference type="ARBA" id="ARBA00004418"/>
    </source>
</evidence>
<feature type="chain" id="PRO_5041481952" description="Thiol:disulfide interchange protein" evidence="7">
    <location>
        <begin position="23"/>
        <end position="254"/>
    </location>
</feature>
<reference evidence="10" key="1">
    <citation type="journal article" date="2023" name="Nat. Microbiol.">
        <title>Enrichment and characterization of a nitric oxide-reducing microbial community in a continuous bioreactor.</title>
        <authorList>
            <person name="Garrido-Amador P."/>
            <person name="Stortenbeker N."/>
            <person name="Wessels H.J.C.T."/>
            <person name="Speth D.R."/>
            <person name="Garcia-Heredia I."/>
            <person name="Kartal B."/>
        </authorList>
    </citation>
    <scope>NUCLEOTIDE SEQUENCE</scope>
    <source>
        <strain evidence="10">MAG1</strain>
    </source>
</reference>
<keyword evidence="4 7" id="KW-0574">Periplasm</keyword>
<keyword evidence="3 7" id="KW-0732">Signal</keyword>
<dbReference type="Pfam" id="PF13098">
    <property type="entry name" value="Thioredoxin_2"/>
    <property type="match status" value="1"/>
</dbReference>
<feature type="domain" description="Thioredoxin-like fold" evidence="9">
    <location>
        <begin position="114"/>
        <end position="235"/>
    </location>
</feature>
<evidence type="ECO:0000256" key="7">
    <source>
        <dbReference type="RuleBase" id="RU364038"/>
    </source>
</evidence>
<dbReference type="PANTHER" id="PTHR35272">
    <property type="entry name" value="THIOL:DISULFIDE INTERCHANGE PROTEIN DSBC-RELATED"/>
    <property type="match status" value="1"/>
</dbReference>
<dbReference type="Proteomes" id="UP001234916">
    <property type="component" value="Chromosome"/>
</dbReference>
<feature type="signal peptide" evidence="7">
    <location>
        <begin position="1"/>
        <end position="22"/>
    </location>
</feature>
<evidence type="ECO:0000259" key="8">
    <source>
        <dbReference type="Pfam" id="PF10411"/>
    </source>
</evidence>
<evidence type="ECO:0000256" key="4">
    <source>
        <dbReference type="ARBA" id="ARBA00022764"/>
    </source>
</evidence>
<dbReference type="InterPro" id="IPR018950">
    <property type="entry name" value="DiS-bond_isomerase_DsbC/G_N"/>
</dbReference>
<keyword evidence="5" id="KW-1015">Disulfide bond</keyword>
<evidence type="ECO:0000313" key="10">
    <source>
        <dbReference type="EMBL" id="WIM05918.1"/>
    </source>
</evidence>
<dbReference type="GO" id="GO:0042597">
    <property type="term" value="C:periplasmic space"/>
    <property type="evidence" value="ECO:0007669"/>
    <property type="project" value="UniProtKB-SubCell"/>
</dbReference>
<evidence type="ECO:0000256" key="2">
    <source>
        <dbReference type="ARBA" id="ARBA00009813"/>
    </source>
</evidence>
<dbReference type="Gene3D" id="3.40.30.10">
    <property type="entry name" value="Glutaredoxin"/>
    <property type="match status" value="1"/>
</dbReference>
<dbReference type="SUPFAM" id="SSF54423">
    <property type="entry name" value="DsbC/DsbG N-terminal domain-like"/>
    <property type="match status" value="1"/>
</dbReference>